<proteinExistence type="evidence at transcript level"/>
<dbReference type="AlphaFoldDB" id="C0P419"/>
<sequence length="307" mass="32552">MELNFCASASTYQAGRLLSGGSVSASAPPFIPSFSSSSQKSSVSSAVSNPPCCWLRARPPCFSLPSCLRLPSPWMLSARFSSSDVVPRSSSSANSARVAVGSSSSPCCCSSSCCCKPPLAGAAPMGRLRFREAAESSAAPSSSLRRACCCASSWNKSGLCTARARNPIICTCLCSACRSRSSMARMPARVLCCSCRSFTTSASRMLLSRLSRSISPSSPPNRPTSRHDPCDCDAWRYGGGGAGLRRLISRRRCLWPLRNPSFANSQLSGSIFLKPLAVYCLVVSGDQRSESSLSLGQTSSLFLSRRL</sequence>
<protein>
    <submittedName>
        <fullName evidence="1">Uncharacterized protein</fullName>
    </submittedName>
</protein>
<accession>C0P419</accession>
<name>C0P419_MAIZE</name>
<dbReference type="EMBL" id="BT088399">
    <property type="protein sequence ID" value="ACR38752.1"/>
    <property type="molecule type" value="mRNA"/>
</dbReference>
<dbReference type="EMBL" id="BT063038">
    <property type="protein sequence ID" value="ACN27735.1"/>
    <property type="molecule type" value="mRNA"/>
</dbReference>
<evidence type="ECO:0000313" key="1">
    <source>
        <dbReference type="EMBL" id="ACN27735.1"/>
    </source>
</evidence>
<organism evidence="1">
    <name type="scientific">Zea mays</name>
    <name type="common">Maize</name>
    <dbReference type="NCBI Taxonomy" id="4577"/>
    <lineage>
        <taxon>Eukaryota</taxon>
        <taxon>Viridiplantae</taxon>
        <taxon>Streptophyta</taxon>
        <taxon>Embryophyta</taxon>
        <taxon>Tracheophyta</taxon>
        <taxon>Spermatophyta</taxon>
        <taxon>Magnoliopsida</taxon>
        <taxon>Liliopsida</taxon>
        <taxon>Poales</taxon>
        <taxon>Poaceae</taxon>
        <taxon>PACMAD clade</taxon>
        <taxon>Panicoideae</taxon>
        <taxon>Andropogonodae</taxon>
        <taxon>Andropogoneae</taxon>
        <taxon>Tripsacinae</taxon>
        <taxon>Zea</taxon>
    </lineage>
</organism>
<reference evidence="1" key="2">
    <citation type="submission" date="2012-06" db="EMBL/GenBank/DDBJ databases">
        <authorList>
            <person name="Yu Y."/>
            <person name="Currie J."/>
            <person name="Lomeli R."/>
            <person name="Angelova A."/>
            <person name="Collura K."/>
            <person name="Wissotski M."/>
            <person name="Campos D."/>
            <person name="Kudrna D."/>
            <person name="Golser W."/>
            <person name="Ashely E."/>
            <person name="Descour A."/>
            <person name="Fernandes J."/>
            <person name="Soderlund C."/>
            <person name="Walbot V."/>
        </authorList>
    </citation>
    <scope>NUCLEOTIDE SEQUENCE</scope>
    <source>
        <strain evidence="1">B73</strain>
    </source>
</reference>
<reference evidence="1" key="1">
    <citation type="journal article" date="2009" name="PLoS Genet.">
        <title>Sequencing, mapping, and analysis of 27,455 maize full-length cDNAs.</title>
        <authorList>
            <person name="Soderlund C."/>
            <person name="Descour A."/>
            <person name="Kudrna D."/>
            <person name="Bomhoff M."/>
            <person name="Boyd L."/>
            <person name="Currie J."/>
            <person name="Angelova A."/>
            <person name="Collura K."/>
            <person name="Wissotski M."/>
            <person name="Ashley E."/>
            <person name="Morrow D."/>
            <person name="Fernandes J."/>
            <person name="Walbot V."/>
            <person name="Yu Y."/>
        </authorList>
    </citation>
    <scope>NUCLEOTIDE SEQUENCE</scope>
    <source>
        <strain evidence="1">B73</strain>
    </source>
</reference>